<gene>
    <name evidence="2" type="ORF">SEMRO_1041_G234540.1</name>
</gene>
<evidence type="ECO:0000313" key="3">
    <source>
        <dbReference type="Proteomes" id="UP001153069"/>
    </source>
</evidence>
<protein>
    <recommendedName>
        <fullName evidence="4">Right handed beta helix domain-containing protein</fullName>
    </recommendedName>
</protein>
<evidence type="ECO:0000256" key="1">
    <source>
        <dbReference type="SAM" id="MobiDB-lite"/>
    </source>
</evidence>
<feature type="region of interest" description="Disordered" evidence="1">
    <location>
        <begin position="253"/>
        <end position="272"/>
    </location>
</feature>
<proteinExistence type="predicted"/>
<keyword evidence="3" id="KW-1185">Reference proteome</keyword>
<organism evidence="2 3">
    <name type="scientific">Seminavis robusta</name>
    <dbReference type="NCBI Taxonomy" id="568900"/>
    <lineage>
        <taxon>Eukaryota</taxon>
        <taxon>Sar</taxon>
        <taxon>Stramenopiles</taxon>
        <taxon>Ochrophyta</taxon>
        <taxon>Bacillariophyta</taxon>
        <taxon>Bacillariophyceae</taxon>
        <taxon>Bacillariophycidae</taxon>
        <taxon>Naviculales</taxon>
        <taxon>Naviculaceae</taxon>
        <taxon>Seminavis</taxon>
    </lineage>
</organism>
<comment type="caution">
    <text evidence="2">The sequence shown here is derived from an EMBL/GenBank/DDBJ whole genome shotgun (WGS) entry which is preliminary data.</text>
</comment>
<dbReference type="InterPro" id="IPR011050">
    <property type="entry name" value="Pectin_lyase_fold/virulence"/>
</dbReference>
<sequence>MVTTRVNAVPALCPRDPSVTGYSDLSTLQDDINLVKEESSTNTFNPPPNTQVFTICPGTTFRLTGDVDIGNQGLHFAHSSNLPPMVLQCGLQGKSSDSCILRGGLHHVWIDNVGALSFKGITFQAATRGSVWMGTGQNEIAFDDCIWQDNTHEWTAVGGANCPNGCAAALAGRFGAANVTNCQFRDNRGKSGAVYGEGMEYTMDRCVFQGNTGTWTAMDGQPAASAITLVNPSSKLELSNSCFTDNEASGPATVKVDDSSKDGTTATVSRSDTDSTLTINKNNFFQNNIVATSTQGQYCTNSIYVYSEQMDDTCEWGDASCCAVAEDCASAVVSSSTTFPPGQTNNRDIFEPTEESGAPYNSHAARWMSGLGMVLGWTLWWV</sequence>
<name>A0A9N8EE10_9STRA</name>
<evidence type="ECO:0008006" key="4">
    <source>
        <dbReference type="Google" id="ProtNLM"/>
    </source>
</evidence>
<dbReference type="InterPro" id="IPR012334">
    <property type="entry name" value="Pectin_lyas_fold"/>
</dbReference>
<reference evidence="2" key="1">
    <citation type="submission" date="2020-06" db="EMBL/GenBank/DDBJ databases">
        <authorList>
            <consortium name="Plant Systems Biology data submission"/>
        </authorList>
    </citation>
    <scope>NUCLEOTIDE SEQUENCE</scope>
    <source>
        <strain evidence="2">D6</strain>
    </source>
</reference>
<dbReference type="Gene3D" id="2.160.20.10">
    <property type="entry name" value="Single-stranded right-handed beta-helix, Pectin lyase-like"/>
    <property type="match status" value="1"/>
</dbReference>
<evidence type="ECO:0000313" key="2">
    <source>
        <dbReference type="EMBL" id="CAB9519727.1"/>
    </source>
</evidence>
<dbReference type="Proteomes" id="UP001153069">
    <property type="component" value="Unassembled WGS sequence"/>
</dbReference>
<dbReference type="AlphaFoldDB" id="A0A9N8EE10"/>
<dbReference type="OrthoDB" id="41782at2759"/>
<feature type="compositionally biased region" description="Polar residues" evidence="1">
    <location>
        <begin position="262"/>
        <end position="272"/>
    </location>
</feature>
<dbReference type="SUPFAM" id="SSF51126">
    <property type="entry name" value="Pectin lyase-like"/>
    <property type="match status" value="1"/>
</dbReference>
<dbReference type="EMBL" id="CAICTM010001039">
    <property type="protein sequence ID" value="CAB9519727.1"/>
    <property type="molecule type" value="Genomic_DNA"/>
</dbReference>
<accession>A0A9N8EE10</accession>